<accession>A0ABT4Q6B6</accession>
<keyword evidence="2" id="KW-1185">Reference proteome</keyword>
<dbReference type="EMBL" id="JAQAGZ010000004">
    <property type="protein sequence ID" value="MCZ8512415.1"/>
    <property type="molecule type" value="Genomic_DNA"/>
</dbReference>
<name>A0ABT4Q6B6_9BACL</name>
<dbReference type="Proteomes" id="UP001527882">
    <property type="component" value="Unassembled WGS sequence"/>
</dbReference>
<reference evidence="1 2" key="1">
    <citation type="submission" date="2022-12" db="EMBL/GenBank/DDBJ databases">
        <title>Draft genome sequence of Paenibacillus sp. dW9.</title>
        <authorList>
            <person name="Choi E.-W."/>
            <person name="Kim D.-U."/>
        </authorList>
    </citation>
    <scope>NUCLEOTIDE SEQUENCE [LARGE SCALE GENOMIC DNA]</scope>
    <source>
        <strain evidence="2">dW9</strain>
    </source>
</reference>
<organism evidence="1 2">
    <name type="scientific">Paenibacillus gyeongsangnamensis</name>
    <dbReference type="NCBI Taxonomy" id="3388067"/>
    <lineage>
        <taxon>Bacteria</taxon>
        <taxon>Bacillati</taxon>
        <taxon>Bacillota</taxon>
        <taxon>Bacilli</taxon>
        <taxon>Bacillales</taxon>
        <taxon>Paenibacillaceae</taxon>
        <taxon>Paenibacillus</taxon>
    </lineage>
</organism>
<comment type="caution">
    <text evidence="1">The sequence shown here is derived from an EMBL/GenBank/DDBJ whole genome shotgun (WGS) entry which is preliminary data.</text>
</comment>
<evidence type="ECO:0000313" key="1">
    <source>
        <dbReference type="EMBL" id="MCZ8512415.1"/>
    </source>
</evidence>
<proteinExistence type="predicted"/>
<protein>
    <submittedName>
        <fullName evidence="1">Uncharacterized protein</fullName>
    </submittedName>
</protein>
<evidence type="ECO:0000313" key="2">
    <source>
        <dbReference type="Proteomes" id="UP001527882"/>
    </source>
</evidence>
<dbReference type="RefSeq" id="WP_269880839.1">
    <property type="nucleotide sequence ID" value="NZ_JAQAGZ010000004.1"/>
</dbReference>
<sequence length="655" mass="66901">MSAQQVDQYGQLIYSMQQSGSTLSSVVTLQNAANALGNGNPLNTSGYGVAELAVSGTFVGTIIFEGQGPDGNWYAVNAFQRGTNSASPTASATGLYEVNARGLTSVRARISSYTSGSITVIGVAQAYSMGNETNPSGGGGGSTTQSSPGYMRLEDGATQQLATISAFHNTDNQSFGGTTYGLMTGGVAQLLNTTGNLDRQRETGIDGIPALGIATGTQQLASSFSTTSTTSVTAGQTVSVTPAAMSGTVQGSAWSIQVGSVLVVDTGASKETVVVTAVTSNTFTAKFNNAHSGTWTISGFVYNQAKDATVTDGTTGTGLQASPAMLFNAQLNSGAGGWEKERSASGELDGASGTGTAVAAEYQFNGVNYDRSRNIQGKGVASGTISSGGGVGSTSITFSAAPTGLQPGSILVLTGGTTEVVYTSQSYVAGTNPVTIQTAIANSGHTGAQWDVYAVNGPGTSGFYPNGIGIAEEAVYDPSTGLYFLERAATADGVSASNIVMMAPSLWNGGSMDRWKGTNGAANVLTSTVPTIYHTTVSYSSLTAATTSYSFYFKSVLNYTARNRSITIVNNTNQNSGAVKVYTYDDAGTAVNYQDTSANLAVQMTAGIWTGGYLCTLKDGQGAGGIANCLYLNITTGSTAPTSGQFDIYVREVLV</sequence>
<gene>
    <name evidence="1" type="ORF">O9H85_08205</name>
</gene>